<evidence type="ECO:0000256" key="4">
    <source>
        <dbReference type="PROSITE-ProRule" id="PRU00335"/>
    </source>
</evidence>
<evidence type="ECO:0000313" key="8">
    <source>
        <dbReference type="Proteomes" id="UP000673383"/>
    </source>
</evidence>
<evidence type="ECO:0000313" key="9">
    <source>
        <dbReference type="Proteomes" id="UP001565471"/>
    </source>
</evidence>
<accession>A0A4Y3ZEE2</accession>
<dbReference type="InterPro" id="IPR001647">
    <property type="entry name" value="HTH_TetR"/>
</dbReference>
<keyword evidence="9" id="KW-1185">Reference proteome</keyword>
<reference evidence="6" key="1">
    <citation type="submission" date="2021-02" db="EMBL/GenBank/DDBJ databases">
        <title>Genomic Encyclopedia of Type Strains, Phase IV (KMG-V): Genome sequencing to study the core and pangenomes of soil and plant-associated prokaryotes.</title>
        <authorList>
            <person name="Whitman W."/>
        </authorList>
    </citation>
    <scope>NUCLEOTIDE SEQUENCE</scope>
    <source>
        <strain evidence="6">USDA 406</strain>
    </source>
</reference>
<dbReference type="EMBL" id="JAFICZ010000001">
    <property type="protein sequence ID" value="MBP1298747.1"/>
    <property type="molecule type" value="Genomic_DNA"/>
</dbReference>
<dbReference type="Proteomes" id="UP000673383">
    <property type="component" value="Unassembled WGS sequence"/>
</dbReference>
<dbReference type="PANTHER" id="PTHR47506">
    <property type="entry name" value="TRANSCRIPTIONAL REGULATORY PROTEIN"/>
    <property type="match status" value="1"/>
</dbReference>
<evidence type="ECO:0000313" key="7">
    <source>
        <dbReference type="EMBL" id="MEY9315656.1"/>
    </source>
</evidence>
<comment type="caution">
    <text evidence="6">The sequence shown here is derived from an EMBL/GenBank/DDBJ whole genome shotgun (WGS) entry which is preliminary data.</text>
</comment>
<keyword evidence="3" id="KW-0804">Transcription</keyword>
<feature type="domain" description="HTH tetR-type" evidence="5">
    <location>
        <begin position="63"/>
        <end position="123"/>
    </location>
</feature>
<feature type="DNA-binding region" description="H-T-H motif" evidence="4">
    <location>
        <begin position="86"/>
        <end position="105"/>
    </location>
</feature>
<protein>
    <submittedName>
        <fullName evidence="6">TetR/AcrR family transcriptional repressor of nem operon</fullName>
    </submittedName>
</protein>
<dbReference type="Pfam" id="PF16925">
    <property type="entry name" value="TetR_C_13"/>
    <property type="match status" value="1"/>
</dbReference>
<dbReference type="Proteomes" id="UP001565471">
    <property type="component" value="Unassembled WGS sequence"/>
</dbReference>
<reference evidence="7 9" key="2">
    <citation type="submission" date="2024-07" db="EMBL/GenBank/DDBJ databases">
        <title>Genomic Encyclopedia of Type Strains, Phase V (KMG-V): Genome sequencing to study the core and pangenomes of soil and plant-associated prokaryotes.</title>
        <authorList>
            <person name="Whitman W."/>
        </authorList>
    </citation>
    <scope>NUCLEOTIDE SEQUENCE [LARGE SCALE GENOMIC DNA]</scope>
    <source>
        <strain evidence="7 9">USDA 415</strain>
    </source>
</reference>
<organism evidence="6 8">
    <name type="scientific">Bradyrhizobium elkanii</name>
    <dbReference type="NCBI Taxonomy" id="29448"/>
    <lineage>
        <taxon>Bacteria</taxon>
        <taxon>Pseudomonadati</taxon>
        <taxon>Pseudomonadota</taxon>
        <taxon>Alphaproteobacteria</taxon>
        <taxon>Hyphomicrobiales</taxon>
        <taxon>Nitrobacteraceae</taxon>
        <taxon>Bradyrhizobium</taxon>
    </lineage>
</organism>
<dbReference type="PANTHER" id="PTHR47506:SF10">
    <property type="entry name" value="TRANSCRIPTIONAL REGULATORY PROTEIN"/>
    <property type="match status" value="1"/>
</dbReference>
<dbReference type="Gene3D" id="1.10.357.10">
    <property type="entry name" value="Tetracycline Repressor, domain 2"/>
    <property type="match status" value="1"/>
</dbReference>
<gene>
    <name evidence="7" type="ORF">ABIF29_002455</name>
    <name evidence="6" type="ORF">JOH49_008500</name>
</gene>
<proteinExistence type="predicted"/>
<dbReference type="Pfam" id="PF00440">
    <property type="entry name" value="TetR_N"/>
    <property type="match status" value="1"/>
</dbReference>
<dbReference type="AlphaFoldDB" id="A0A4Y3ZEE2"/>
<dbReference type="SUPFAM" id="SSF48498">
    <property type="entry name" value="Tetracyclin repressor-like, C-terminal domain"/>
    <property type="match status" value="1"/>
</dbReference>
<evidence type="ECO:0000256" key="3">
    <source>
        <dbReference type="ARBA" id="ARBA00023163"/>
    </source>
</evidence>
<keyword evidence="1" id="KW-0805">Transcription regulation</keyword>
<dbReference type="PROSITE" id="PS50977">
    <property type="entry name" value="HTH_TETR_2"/>
    <property type="match status" value="1"/>
</dbReference>
<dbReference type="GO" id="GO:0003677">
    <property type="term" value="F:DNA binding"/>
    <property type="evidence" value="ECO:0007669"/>
    <property type="project" value="UniProtKB-UniRule"/>
</dbReference>
<dbReference type="EMBL" id="JBGBZA010000002">
    <property type="protein sequence ID" value="MEY9315656.1"/>
    <property type="molecule type" value="Genomic_DNA"/>
</dbReference>
<evidence type="ECO:0000313" key="6">
    <source>
        <dbReference type="EMBL" id="MBP1298747.1"/>
    </source>
</evidence>
<name>A0A4Y3ZEE2_BRAEL</name>
<evidence type="ECO:0000256" key="2">
    <source>
        <dbReference type="ARBA" id="ARBA00023125"/>
    </source>
</evidence>
<sequence>MLRSETHQLFPRGNVKFRFARPIQRTARAAIDRNHLLFKDQSVYISAMSRQTPVQSPRGRPRSFDTEAAVERAMNVFWSRGYHATALPDLLRATKLSRGSLYAAFGDKHSLFLRALDRYIADAVTRMDDELDPGRDPVDGLRAYLAGYVERTCGANGRRGCLLVATAMELAGQDAEVGRRFASFFKTMEARVADAFSRAETAGKLAAGVEPSSAARILICFLWGLRVVAKTAPARTTSQATADALLDRFLR</sequence>
<dbReference type="Gene3D" id="1.10.10.60">
    <property type="entry name" value="Homeodomain-like"/>
    <property type="match status" value="1"/>
</dbReference>
<dbReference type="InterPro" id="IPR009057">
    <property type="entry name" value="Homeodomain-like_sf"/>
</dbReference>
<evidence type="ECO:0000256" key="1">
    <source>
        <dbReference type="ARBA" id="ARBA00023015"/>
    </source>
</evidence>
<keyword evidence="2 4" id="KW-0238">DNA-binding</keyword>
<dbReference type="SUPFAM" id="SSF46689">
    <property type="entry name" value="Homeodomain-like"/>
    <property type="match status" value="1"/>
</dbReference>
<dbReference type="InterPro" id="IPR036271">
    <property type="entry name" value="Tet_transcr_reg_TetR-rel_C_sf"/>
</dbReference>
<evidence type="ECO:0000259" key="5">
    <source>
        <dbReference type="PROSITE" id="PS50977"/>
    </source>
</evidence>
<dbReference type="InterPro" id="IPR011075">
    <property type="entry name" value="TetR_C"/>
</dbReference>